<proteinExistence type="inferred from homology"/>
<dbReference type="InterPro" id="IPR005650">
    <property type="entry name" value="BlaI_family"/>
</dbReference>
<dbReference type="EMBL" id="JBHSDU010000003">
    <property type="protein sequence ID" value="MFC4309285.1"/>
    <property type="molecule type" value="Genomic_DNA"/>
</dbReference>
<dbReference type="PIRSF" id="PIRSF019455">
    <property type="entry name" value="CopR_AtkY"/>
    <property type="match status" value="1"/>
</dbReference>
<evidence type="ECO:0000313" key="5">
    <source>
        <dbReference type="EMBL" id="MFC4309285.1"/>
    </source>
</evidence>
<organism evidence="5 6">
    <name type="scientific">Steroidobacter flavus</name>
    <dbReference type="NCBI Taxonomy" id="1842136"/>
    <lineage>
        <taxon>Bacteria</taxon>
        <taxon>Pseudomonadati</taxon>
        <taxon>Pseudomonadota</taxon>
        <taxon>Gammaproteobacteria</taxon>
        <taxon>Steroidobacterales</taxon>
        <taxon>Steroidobacteraceae</taxon>
        <taxon>Steroidobacter</taxon>
    </lineage>
</organism>
<dbReference type="SUPFAM" id="SSF46785">
    <property type="entry name" value="Winged helix' DNA-binding domain"/>
    <property type="match status" value="1"/>
</dbReference>
<dbReference type="InterPro" id="IPR036390">
    <property type="entry name" value="WH_DNA-bd_sf"/>
</dbReference>
<reference evidence="6" key="1">
    <citation type="journal article" date="2019" name="Int. J. Syst. Evol. Microbiol.">
        <title>The Global Catalogue of Microorganisms (GCM) 10K type strain sequencing project: providing services to taxonomists for standard genome sequencing and annotation.</title>
        <authorList>
            <consortium name="The Broad Institute Genomics Platform"/>
            <consortium name="The Broad Institute Genome Sequencing Center for Infectious Disease"/>
            <person name="Wu L."/>
            <person name="Ma J."/>
        </authorList>
    </citation>
    <scope>NUCLEOTIDE SEQUENCE [LARGE SCALE GENOMIC DNA]</scope>
    <source>
        <strain evidence="6">CGMCC 1.10759</strain>
    </source>
</reference>
<keyword evidence="4" id="KW-0804">Transcription</keyword>
<dbReference type="Pfam" id="PF03965">
    <property type="entry name" value="Penicillinase_R"/>
    <property type="match status" value="1"/>
</dbReference>
<evidence type="ECO:0000256" key="4">
    <source>
        <dbReference type="ARBA" id="ARBA00023163"/>
    </source>
</evidence>
<sequence length="128" mass="14461">MPSQKLSKLELTIMETLWTHGVCSIREIHDAFPKRGRPAYTTVQTMVYRLEAKEMLRRAKKISNAHIFEATITREAAERRLIDDLLGLFGGRAQPVMAHLIESGKLTMGDIKEAEKILKGLGKKDENA</sequence>
<comment type="similarity">
    <text evidence="1">Belongs to the BlaI transcriptional regulatory family.</text>
</comment>
<keyword evidence="2" id="KW-0805">Transcription regulation</keyword>
<accession>A0ABV8SRG1</accession>
<evidence type="ECO:0000256" key="3">
    <source>
        <dbReference type="ARBA" id="ARBA00023125"/>
    </source>
</evidence>
<comment type="caution">
    <text evidence="5">The sequence shown here is derived from an EMBL/GenBank/DDBJ whole genome shotgun (WGS) entry which is preliminary data.</text>
</comment>
<dbReference type="InterPro" id="IPR036388">
    <property type="entry name" value="WH-like_DNA-bd_sf"/>
</dbReference>
<keyword evidence="6" id="KW-1185">Reference proteome</keyword>
<evidence type="ECO:0000313" key="6">
    <source>
        <dbReference type="Proteomes" id="UP001595904"/>
    </source>
</evidence>
<evidence type="ECO:0000256" key="1">
    <source>
        <dbReference type="ARBA" id="ARBA00011046"/>
    </source>
</evidence>
<name>A0ABV8SRG1_9GAMM</name>
<protein>
    <submittedName>
        <fullName evidence="5">BlaI/MecI/CopY family transcriptional regulator</fullName>
    </submittedName>
</protein>
<gene>
    <name evidence="5" type="ORF">ACFPN2_09355</name>
</gene>
<keyword evidence="3" id="KW-0238">DNA-binding</keyword>
<evidence type="ECO:0000256" key="2">
    <source>
        <dbReference type="ARBA" id="ARBA00023015"/>
    </source>
</evidence>
<dbReference type="RefSeq" id="WP_380596342.1">
    <property type="nucleotide sequence ID" value="NZ_JBHSDU010000003.1"/>
</dbReference>
<dbReference type="Gene3D" id="1.10.10.10">
    <property type="entry name" value="Winged helix-like DNA-binding domain superfamily/Winged helix DNA-binding domain"/>
    <property type="match status" value="1"/>
</dbReference>
<dbReference type="Proteomes" id="UP001595904">
    <property type="component" value="Unassembled WGS sequence"/>
</dbReference>